<dbReference type="Proteomes" id="UP000193467">
    <property type="component" value="Unassembled WGS sequence"/>
</dbReference>
<evidence type="ECO:0000313" key="2">
    <source>
        <dbReference type="Proteomes" id="UP000193467"/>
    </source>
</evidence>
<dbReference type="AlphaFoldDB" id="A0A1Y2CR35"/>
<keyword evidence="2" id="KW-1185">Reference proteome</keyword>
<evidence type="ECO:0000313" key="1">
    <source>
        <dbReference type="EMBL" id="ORY49294.1"/>
    </source>
</evidence>
<protein>
    <submittedName>
        <fullName evidence="1">Uncharacterized protein</fullName>
    </submittedName>
</protein>
<accession>A0A1Y2CR35</accession>
<name>A0A1Y2CR35_9BASI</name>
<dbReference type="InParanoid" id="A0A1Y2CR35"/>
<organism evidence="1 2">
    <name type="scientific">Leucosporidium creatinivorum</name>
    <dbReference type="NCBI Taxonomy" id="106004"/>
    <lineage>
        <taxon>Eukaryota</taxon>
        <taxon>Fungi</taxon>
        <taxon>Dikarya</taxon>
        <taxon>Basidiomycota</taxon>
        <taxon>Pucciniomycotina</taxon>
        <taxon>Microbotryomycetes</taxon>
        <taxon>Leucosporidiales</taxon>
        <taxon>Leucosporidium</taxon>
    </lineage>
</organism>
<sequence length="293" mass="34355">MSVLRWLSLSDLRIPGDLSLVTFFVYRAIQLVQPLPKLKLALGVLLYLDHLDQRVGYRTVNCIIHTFTVKHFEGDVLMFHLPEPVEQRLNDELLNEEDNNAIKAVAKEFAALDCLPVEQRRVVARAVSFALGEIDRLLVEGRCEEINDDEMRQVLYLPEWEKKIRRQYYYLYRALMIAEKREPAEFDPLHSFNMAPFARLRAWIKHNISSWIHIYHLGLIRTHRSADDPSSRPFFAIEALQPWKSAMLALVAQDDGLCNELKSRTLLRRLHFEFREAICEWRIQVCDEQIARA</sequence>
<comment type="caution">
    <text evidence="1">The sequence shown here is derived from an EMBL/GenBank/DDBJ whole genome shotgun (WGS) entry which is preliminary data.</text>
</comment>
<dbReference type="EMBL" id="MCGR01000112">
    <property type="protein sequence ID" value="ORY49294.1"/>
    <property type="molecule type" value="Genomic_DNA"/>
</dbReference>
<proteinExistence type="predicted"/>
<reference evidence="1 2" key="1">
    <citation type="submission" date="2016-07" db="EMBL/GenBank/DDBJ databases">
        <title>Pervasive Adenine N6-methylation of Active Genes in Fungi.</title>
        <authorList>
            <consortium name="DOE Joint Genome Institute"/>
            <person name="Mondo S.J."/>
            <person name="Dannebaum R.O."/>
            <person name="Kuo R.C."/>
            <person name="Labutti K."/>
            <person name="Haridas S."/>
            <person name="Kuo A."/>
            <person name="Salamov A."/>
            <person name="Ahrendt S.R."/>
            <person name="Lipzen A."/>
            <person name="Sullivan W."/>
            <person name="Andreopoulos W.B."/>
            <person name="Clum A."/>
            <person name="Lindquist E."/>
            <person name="Daum C."/>
            <person name="Ramamoorthy G.K."/>
            <person name="Gryganskyi A."/>
            <person name="Culley D."/>
            <person name="Magnuson J.K."/>
            <person name="James T.Y."/>
            <person name="O'Malley M.A."/>
            <person name="Stajich J.E."/>
            <person name="Spatafora J.W."/>
            <person name="Visel A."/>
            <person name="Grigoriev I.V."/>
        </authorList>
    </citation>
    <scope>NUCLEOTIDE SEQUENCE [LARGE SCALE GENOMIC DNA]</scope>
    <source>
        <strain evidence="1 2">62-1032</strain>
    </source>
</reference>
<gene>
    <name evidence="1" type="ORF">BCR35DRAFT_336092</name>
</gene>